<dbReference type="STRING" id="104099.AD949_02915"/>
<dbReference type="AlphaFoldDB" id="A0A4Y3TQD2"/>
<name>A0A4Y3TQD2_9PROT</name>
<organism evidence="1 2">
    <name type="scientific">Acetobacter orleanensis</name>
    <dbReference type="NCBI Taxonomy" id="104099"/>
    <lineage>
        <taxon>Bacteria</taxon>
        <taxon>Pseudomonadati</taxon>
        <taxon>Pseudomonadota</taxon>
        <taxon>Alphaproteobacteria</taxon>
        <taxon>Acetobacterales</taxon>
        <taxon>Acetobacteraceae</taxon>
        <taxon>Acetobacter</taxon>
    </lineage>
</organism>
<dbReference type="EMBL" id="BJMU01000015">
    <property type="protein sequence ID" value="GEB83659.1"/>
    <property type="molecule type" value="Genomic_DNA"/>
</dbReference>
<proteinExistence type="predicted"/>
<protein>
    <submittedName>
        <fullName evidence="1">ATP-binding protein</fullName>
    </submittedName>
</protein>
<keyword evidence="1" id="KW-0547">Nucleotide-binding</keyword>
<dbReference type="Pfam" id="PF08904">
    <property type="entry name" value="EipB_like"/>
    <property type="match status" value="1"/>
</dbReference>
<sequence>MTGQIQAEHALTGQRATYDLSLAESGGNTLSATGSMTYVVRDTCSAWSTQQHLDIQSATRNGGAVTMVSDYSTLESKDGRHLIFRTVQKSNNTVLQTVSGEASVDAHGHGVVQYEKPIKKTLKLPPGTLFPMMHTAAILAAAQQGAPNIAPLLFDGTGADGAQETYITLLGWGPQKDPAPFPALASQPAGRVHVAFFSRTPDSILPDYEIGMRYFANGVSDKLDMDFGDFRMHGSLHNLALPPPPAHC</sequence>
<keyword evidence="1" id="KW-0067">ATP-binding</keyword>
<gene>
    <name evidence="1" type="ORF">AOR01nite_21360</name>
</gene>
<comment type="caution">
    <text evidence="1">The sequence shown here is derived from an EMBL/GenBank/DDBJ whole genome shotgun (WGS) entry which is preliminary data.</text>
</comment>
<dbReference type="Proteomes" id="UP000317617">
    <property type="component" value="Unassembled WGS sequence"/>
</dbReference>
<reference evidence="1 2" key="1">
    <citation type="submission" date="2019-06" db="EMBL/GenBank/DDBJ databases">
        <title>Whole genome shotgun sequence of Acetobacter orleanensis NBRC 13752.</title>
        <authorList>
            <person name="Hosoyama A."/>
            <person name="Uohara A."/>
            <person name="Ohji S."/>
            <person name="Ichikawa N."/>
        </authorList>
    </citation>
    <scope>NUCLEOTIDE SEQUENCE [LARGE SCALE GENOMIC DNA]</scope>
    <source>
        <strain evidence="1 2">NBRC 13752</strain>
    </source>
</reference>
<evidence type="ECO:0000313" key="1">
    <source>
        <dbReference type="EMBL" id="GEB83659.1"/>
    </source>
</evidence>
<dbReference type="GO" id="GO:0005524">
    <property type="term" value="F:ATP binding"/>
    <property type="evidence" value="ECO:0007669"/>
    <property type="project" value="UniProtKB-KW"/>
</dbReference>
<evidence type="ECO:0000313" key="2">
    <source>
        <dbReference type="Proteomes" id="UP000317617"/>
    </source>
</evidence>
<dbReference type="InterPro" id="IPR015000">
    <property type="entry name" value="EipB-like"/>
</dbReference>
<accession>A0A4Y3TQD2</accession>
<keyword evidence="2" id="KW-1185">Reference proteome</keyword>